<name>A0AAN7S8S7_9COLE</name>
<dbReference type="GO" id="GO:0006412">
    <property type="term" value="P:translation"/>
    <property type="evidence" value="ECO:0007669"/>
    <property type="project" value="InterPro"/>
</dbReference>
<keyword evidence="3" id="KW-0689">Ribosomal protein</keyword>
<dbReference type="PANTHER" id="PTHR12899">
    <property type="entry name" value="39S RIBOSOMAL PROTEIN L18, MITOCHONDRIAL"/>
    <property type="match status" value="1"/>
</dbReference>
<protein>
    <recommendedName>
        <fullName evidence="6">Large ribosomal subunit protein uL18m</fullName>
    </recommendedName>
    <alternativeName>
        <fullName evidence="7">39S ribosomal protein L18, mitochondrial</fullName>
    </alternativeName>
</protein>
<evidence type="ECO:0000256" key="7">
    <source>
        <dbReference type="ARBA" id="ARBA00082661"/>
    </source>
</evidence>
<dbReference type="InterPro" id="IPR005484">
    <property type="entry name" value="Ribosomal_uL18_bac/plant/anim"/>
</dbReference>
<dbReference type="FunFam" id="3.30.420.80:FF:000005">
    <property type="entry name" value="39S ribosomal protein L18, mitochondrial"/>
    <property type="match status" value="1"/>
</dbReference>
<evidence type="ECO:0000313" key="8">
    <source>
        <dbReference type="EMBL" id="KAK4878476.1"/>
    </source>
</evidence>
<comment type="similarity">
    <text evidence="2">Belongs to the universal ribosomal protein uL18 family.</text>
</comment>
<evidence type="ECO:0000313" key="9">
    <source>
        <dbReference type="Proteomes" id="UP001353858"/>
    </source>
</evidence>
<evidence type="ECO:0000256" key="3">
    <source>
        <dbReference type="ARBA" id="ARBA00022980"/>
    </source>
</evidence>
<comment type="caution">
    <text evidence="8">The sequence shown here is derived from an EMBL/GenBank/DDBJ whole genome shotgun (WGS) entry which is preliminary data.</text>
</comment>
<dbReference type="Gene3D" id="3.30.420.80">
    <property type="entry name" value="Ribosomal protein S11"/>
    <property type="match status" value="1"/>
</dbReference>
<accession>A0AAN7S8S7</accession>
<evidence type="ECO:0000256" key="6">
    <source>
        <dbReference type="ARBA" id="ARBA00069051"/>
    </source>
</evidence>
<proteinExistence type="inferred from homology"/>
<evidence type="ECO:0000256" key="5">
    <source>
        <dbReference type="ARBA" id="ARBA00023274"/>
    </source>
</evidence>
<gene>
    <name evidence="8" type="ORF">RN001_010982</name>
</gene>
<dbReference type="EMBL" id="JARPUR010000004">
    <property type="protein sequence ID" value="KAK4878476.1"/>
    <property type="molecule type" value="Genomic_DNA"/>
</dbReference>
<dbReference type="GO" id="GO:0005743">
    <property type="term" value="C:mitochondrial inner membrane"/>
    <property type="evidence" value="ECO:0007669"/>
    <property type="project" value="UniProtKB-ARBA"/>
</dbReference>
<organism evidence="8 9">
    <name type="scientific">Aquatica leii</name>
    <dbReference type="NCBI Taxonomy" id="1421715"/>
    <lineage>
        <taxon>Eukaryota</taxon>
        <taxon>Metazoa</taxon>
        <taxon>Ecdysozoa</taxon>
        <taxon>Arthropoda</taxon>
        <taxon>Hexapoda</taxon>
        <taxon>Insecta</taxon>
        <taxon>Pterygota</taxon>
        <taxon>Neoptera</taxon>
        <taxon>Endopterygota</taxon>
        <taxon>Coleoptera</taxon>
        <taxon>Polyphaga</taxon>
        <taxon>Elateriformia</taxon>
        <taxon>Elateroidea</taxon>
        <taxon>Lampyridae</taxon>
        <taxon>Luciolinae</taxon>
        <taxon>Aquatica</taxon>
    </lineage>
</organism>
<sequence>MLKQRYLFEIIRRFSRAIQIKNNEINPIFTNRNPRNLEYLRIAYKPDGYYIDKPGRCYWHKLQLIQTDRHVTACLFHYENGQVLKASTKEWAIKKQLYKTTDTSAYINLARVFAQRCIESGLVEFFTDLKPTNEQGKVSLFLKTLRENGLKLTEPDQYTTVYPWTRERSEKPWEIND</sequence>
<dbReference type="GO" id="GO:1990904">
    <property type="term" value="C:ribonucleoprotein complex"/>
    <property type="evidence" value="ECO:0007669"/>
    <property type="project" value="UniProtKB-KW"/>
</dbReference>
<evidence type="ECO:0000256" key="2">
    <source>
        <dbReference type="ARBA" id="ARBA00007116"/>
    </source>
</evidence>
<evidence type="ECO:0000256" key="4">
    <source>
        <dbReference type="ARBA" id="ARBA00023128"/>
    </source>
</evidence>
<dbReference type="Proteomes" id="UP001353858">
    <property type="component" value="Unassembled WGS sequence"/>
</dbReference>
<dbReference type="SUPFAM" id="SSF53137">
    <property type="entry name" value="Translational machinery components"/>
    <property type="match status" value="1"/>
</dbReference>
<dbReference type="GO" id="GO:0003735">
    <property type="term" value="F:structural constituent of ribosome"/>
    <property type="evidence" value="ECO:0007669"/>
    <property type="project" value="InterPro"/>
</dbReference>
<keyword evidence="4" id="KW-0496">Mitochondrion</keyword>
<comment type="subcellular location">
    <subcellularLocation>
        <location evidence="1">Mitochondrion</location>
    </subcellularLocation>
</comment>
<dbReference type="InterPro" id="IPR057268">
    <property type="entry name" value="Ribosomal_L18"/>
</dbReference>
<keyword evidence="9" id="KW-1185">Reference proteome</keyword>
<evidence type="ECO:0000256" key="1">
    <source>
        <dbReference type="ARBA" id="ARBA00004173"/>
    </source>
</evidence>
<dbReference type="PANTHER" id="PTHR12899:SF3">
    <property type="entry name" value="LARGE RIBOSOMAL SUBUNIT PROTEIN UL18M"/>
    <property type="match status" value="1"/>
</dbReference>
<dbReference type="GO" id="GO:0005840">
    <property type="term" value="C:ribosome"/>
    <property type="evidence" value="ECO:0007669"/>
    <property type="project" value="UniProtKB-KW"/>
</dbReference>
<dbReference type="GO" id="GO:0008097">
    <property type="term" value="F:5S rRNA binding"/>
    <property type="evidence" value="ECO:0007669"/>
    <property type="project" value="TreeGrafter"/>
</dbReference>
<keyword evidence="5" id="KW-0687">Ribonucleoprotein</keyword>
<reference evidence="9" key="1">
    <citation type="submission" date="2023-01" db="EMBL/GenBank/DDBJ databases">
        <title>Key to firefly adult light organ development and bioluminescence: homeobox transcription factors regulate luciferase expression and transportation to peroxisome.</title>
        <authorList>
            <person name="Fu X."/>
        </authorList>
    </citation>
    <scope>NUCLEOTIDE SEQUENCE [LARGE SCALE GENOMIC DNA]</scope>
</reference>
<dbReference type="InterPro" id="IPR036967">
    <property type="entry name" value="Ribosomal_uS11_sf"/>
</dbReference>
<dbReference type="AlphaFoldDB" id="A0AAN7S8S7"/>
<dbReference type="CDD" id="cd00432">
    <property type="entry name" value="Ribosomal_L18_L5e"/>
    <property type="match status" value="1"/>
</dbReference>